<organism evidence="1 2">
    <name type="scientific">Marinomonas primoryensis</name>
    <dbReference type="NCBI Taxonomy" id="178399"/>
    <lineage>
        <taxon>Bacteria</taxon>
        <taxon>Pseudomonadati</taxon>
        <taxon>Pseudomonadota</taxon>
        <taxon>Gammaproteobacteria</taxon>
        <taxon>Oceanospirillales</taxon>
        <taxon>Oceanospirillaceae</taxon>
        <taxon>Marinomonas</taxon>
    </lineage>
</organism>
<protein>
    <submittedName>
        <fullName evidence="1">Uncharacterized protein</fullName>
    </submittedName>
</protein>
<dbReference type="Proteomes" id="UP000509371">
    <property type="component" value="Chromosome"/>
</dbReference>
<evidence type="ECO:0000313" key="1">
    <source>
        <dbReference type="EMBL" id="QKK79844.1"/>
    </source>
</evidence>
<gene>
    <name evidence="1" type="ORF">MP3633_1109</name>
</gene>
<sequence>MEFIFLYFLLLVLPTERIIARWATFRSISGGLLLTDRFLIF</sequence>
<dbReference type="EMBL" id="CP054301">
    <property type="protein sequence ID" value="QKK79844.1"/>
    <property type="molecule type" value="Genomic_DNA"/>
</dbReference>
<reference evidence="1 2" key="1">
    <citation type="submission" date="2020-06" db="EMBL/GenBank/DDBJ databases">
        <authorList>
            <person name="Voronona O.L."/>
            <person name="Aksenova E.I."/>
            <person name="Kunda M.S."/>
            <person name="Semenov A.N."/>
            <person name="Ryzhova N."/>
        </authorList>
    </citation>
    <scope>NUCLEOTIDE SEQUENCE [LARGE SCALE GENOMIC DNA]</scope>
    <source>
        <strain evidence="1 2">MPKMM3633</strain>
    </source>
</reference>
<name>A0A859CU34_9GAMM</name>
<dbReference type="KEGG" id="mpri:MP3633_1109"/>
<dbReference type="AlphaFoldDB" id="A0A859CU34"/>
<evidence type="ECO:0000313" key="2">
    <source>
        <dbReference type="Proteomes" id="UP000509371"/>
    </source>
</evidence>
<proteinExistence type="predicted"/>
<accession>A0A859CU34</accession>